<feature type="transmembrane region" description="Helical" evidence="12">
    <location>
        <begin position="699"/>
        <end position="719"/>
    </location>
</feature>
<evidence type="ECO:0000256" key="10">
    <source>
        <dbReference type="PROSITE-ProRule" id="PRU01313"/>
    </source>
</evidence>
<dbReference type="Proteomes" id="UP000830375">
    <property type="component" value="Unassembled WGS sequence"/>
</dbReference>
<sequence length="834" mass="92656">MVQQNESFNYLRYPDNYIMDSWPMDGGDLSKNKPRLSSDEELATLSLLYEACKPPKEQKMTSCARESTMYLERTVNSSSPELATLENAHIMKLLSDSITSSHSKQALPSTDSYTGDNLYPLLHPAQKSWPSDQPFLEATPEPLAYSTFVGQTSPVYSESYSSSPPDRYRNDFQFVLGAPQASQHKTTEMPMVYLNKGQFYPITLQGVDSTAGVSCSKVKTVIMAVFENDKSPEMQLKYWNHWHARQPTVKQRVIDIADYKEVFSGASNVEEVAFNALSFIWNTSEEAKVHIGINSLSTDFSSQKGVKGLPLNLQIDTYDFSSGNNRLIHRAVCQVKIFCDKGAERKMRDEERKRSKRRTKNVADSSNNSCKQGLVSSSVGKDSTYFKTLDDHVTQPVLFIPEMHFSTMQRCGLVRLSFTHTSTHALPYILGCAAYRSIVESCSPTPRGLSVWERERKSVGKNAVPPVSLEESDRTSLKRINCYTEGGDQSSSPPSKQPRRDDQQRVLLYVRRETEEVFDALMLNTPTLKGLREAISEKYGMQEDTIGKIFKKCKRGNHSAFLIEITEVMINHFQITLMEGECMASLLCVIQIEKQMTSQGERKNQGRATLMHTPASMLMGVVFAPLGLVLVFTAAITPQWREGQARLGAAGRGGATELLLLRSDGLWESCLQVVHSEVKECWPVSGSYQRDARVRMVQGMVLSSLFLCGAGIVLASVGVRCWTDIPLRSVAAAGGLLVALAGVLSLAALGVYTHNLSKLGIEVDSTVSETQGLNVHKPPRLTLHPAGSLYFGWVGAWVQVLGGAALLYGFKSMKCSSCHKQRLKDSAEMYEVNC</sequence>
<evidence type="ECO:0000256" key="2">
    <source>
        <dbReference type="ARBA" id="ARBA00004141"/>
    </source>
</evidence>
<dbReference type="PROSITE" id="PS51968">
    <property type="entry name" value="GRH_CP2_DB"/>
    <property type="match status" value="1"/>
</dbReference>
<evidence type="ECO:0000256" key="3">
    <source>
        <dbReference type="ARBA" id="ARBA00022692"/>
    </source>
</evidence>
<dbReference type="InterPro" id="IPR057520">
    <property type="entry name" value="GRHL1/CP2_C"/>
</dbReference>
<comment type="caution">
    <text evidence="14">The sequence shown here is derived from an EMBL/GenBank/DDBJ whole genome shotgun (WGS) entry which is preliminary data.</text>
</comment>
<keyword evidence="6 10" id="KW-0238">DNA-binding</keyword>
<dbReference type="Pfam" id="PF04516">
    <property type="entry name" value="CP2"/>
    <property type="match status" value="1"/>
</dbReference>
<evidence type="ECO:0000256" key="6">
    <source>
        <dbReference type="ARBA" id="ARBA00023125"/>
    </source>
</evidence>
<keyword evidence="15" id="KW-1185">Reference proteome</keyword>
<evidence type="ECO:0000313" key="15">
    <source>
        <dbReference type="Proteomes" id="UP000830375"/>
    </source>
</evidence>
<name>A0ABQ8LUS6_LABRO</name>
<evidence type="ECO:0000256" key="5">
    <source>
        <dbReference type="ARBA" id="ARBA00023015"/>
    </source>
</evidence>
<dbReference type="Pfam" id="PF25416">
    <property type="entry name" value="GRHL1_C"/>
    <property type="match status" value="1"/>
</dbReference>
<feature type="compositionally biased region" description="Polar residues" evidence="11">
    <location>
        <begin position="362"/>
        <end position="377"/>
    </location>
</feature>
<evidence type="ECO:0000256" key="9">
    <source>
        <dbReference type="ARBA" id="ARBA00023242"/>
    </source>
</evidence>
<feature type="transmembrane region" description="Helical" evidence="12">
    <location>
        <begin position="617"/>
        <end position="636"/>
    </location>
</feature>
<keyword evidence="9 10" id="KW-0539">Nucleus</keyword>
<dbReference type="Gene3D" id="1.20.140.150">
    <property type="match status" value="1"/>
</dbReference>
<evidence type="ECO:0000256" key="1">
    <source>
        <dbReference type="ARBA" id="ARBA00004123"/>
    </source>
</evidence>
<dbReference type="InterPro" id="IPR040167">
    <property type="entry name" value="TF_CP2-like"/>
</dbReference>
<evidence type="ECO:0000256" key="11">
    <source>
        <dbReference type="SAM" id="MobiDB-lite"/>
    </source>
</evidence>
<feature type="transmembrane region" description="Helical" evidence="12">
    <location>
        <begin position="789"/>
        <end position="810"/>
    </location>
</feature>
<evidence type="ECO:0000256" key="7">
    <source>
        <dbReference type="ARBA" id="ARBA00023136"/>
    </source>
</evidence>
<feature type="region of interest" description="Disordered" evidence="11">
    <location>
        <begin position="348"/>
        <end position="377"/>
    </location>
</feature>
<evidence type="ECO:0000256" key="12">
    <source>
        <dbReference type="SAM" id="Phobius"/>
    </source>
</evidence>
<gene>
    <name evidence="14" type="ORF">H4Q32_011092</name>
</gene>
<keyword evidence="8" id="KW-0804">Transcription</keyword>
<feature type="transmembrane region" description="Helical" evidence="12">
    <location>
        <begin position="731"/>
        <end position="752"/>
    </location>
</feature>
<dbReference type="Pfam" id="PF00822">
    <property type="entry name" value="PMP22_Claudin"/>
    <property type="match status" value="1"/>
</dbReference>
<dbReference type="PRINTS" id="PR01077">
    <property type="entry name" value="CLAUDIN"/>
</dbReference>
<dbReference type="PANTHER" id="PTHR11037:SF6">
    <property type="entry name" value="GRAINYHEAD-LIKE PROTEIN 3 HOMOLOG"/>
    <property type="match status" value="1"/>
</dbReference>
<reference evidence="14 15" key="1">
    <citation type="submission" date="2022-01" db="EMBL/GenBank/DDBJ databases">
        <title>A high-quality chromosome-level genome assembly of rohu carp, Labeo rohita.</title>
        <authorList>
            <person name="Arick M.A. II"/>
            <person name="Hsu C.-Y."/>
            <person name="Magbanua Z."/>
            <person name="Pechanova O."/>
            <person name="Grover C."/>
            <person name="Miller E."/>
            <person name="Thrash A."/>
            <person name="Ezzel L."/>
            <person name="Alam S."/>
            <person name="Benzie J."/>
            <person name="Hamilton M."/>
            <person name="Karsi A."/>
            <person name="Lawrence M.L."/>
            <person name="Peterson D.G."/>
        </authorList>
    </citation>
    <scope>NUCLEOTIDE SEQUENCE [LARGE SCALE GENOMIC DNA]</scope>
    <source>
        <strain evidence="15">BAU-BD-2019</strain>
        <tissue evidence="14">Blood</tissue>
    </source>
</reference>
<feature type="region of interest" description="Disordered" evidence="11">
    <location>
        <begin position="483"/>
        <end position="502"/>
    </location>
</feature>
<accession>A0ABQ8LUS6</accession>
<keyword evidence="7 12" id="KW-0472">Membrane</keyword>
<evidence type="ECO:0000256" key="8">
    <source>
        <dbReference type="ARBA" id="ARBA00023163"/>
    </source>
</evidence>
<keyword evidence="3 12" id="KW-0812">Transmembrane</keyword>
<evidence type="ECO:0000313" key="14">
    <source>
        <dbReference type="EMBL" id="KAI2654382.1"/>
    </source>
</evidence>
<proteinExistence type="predicted"/>
<organism evidence="14 15">
    <name type="scientific">Labeo rohita</name>
    <name type="common">Indian major carp</name>
    <name type="synonym">Cyprinus rohita</name>
    <dbReference type="NCBI Taxonomy" id="84645"/>
    <lineage>
        <taxon>Eukaryota</taxon>
        <taxon>Metazoa</taxon>
        <taxon>Chordata</taxon>
        <taxon>Craniata</taxon>
        <taxon>Vertebrata</taxon>
        <taxon>Euteleostomi</taxon>
        <taxon>Actinopterygii</taxon>
        <taxon>Neopterygii</taxon>
        <taxon>Teleostei</taxon>
        <taxon>Ostariophysi</taxon>
        <taxon>Cypriniformes</taxon>
        <taxon>Cyprinidae</taxon>
        <taxon>Labeoninae</taxon>
        <taxon>Labeonini</taxon>
        <taxon>Labeo</taxon>
    </lineage>
</organism>
<keyword evidence="5" id="KW-0805">Transcription regulation</keyword>
<dbReference type="InterPro" id="IPR004031">
    <property type="entry name" value="PMP22/EMP/MP20/Claudin"/>
</dbReference>
<feature type="domain" description="Grh/CP2 DB" evidence="13">
    <location>
        <begin position="166"/>
        <end position="400"/>
    </location>
</feature>
<keyword evidence="4 12" id="KW-1133">Transmembrane helix</keyword>
<evidence type="ECO:0000259" key="13">
    <source>
        <dbReference type="PROSITE" id="PS51968"/>
    </source>
</evidence>
<dbReference type="EMBL" id="JACTAM010000017">
    <property type="protein sequence ID" value="KAI2654382.1"/>
    <property type="molecule type" value="Genomic_DNA"/>
</dbReference>
<evidence type="ECO:0000256" key="4">
    <source>
        <dbReference type="ARBA" id="ARBA00022989"/>
    </source>
</evidence>
<protein>
    <recommendedName>
        <fullName evidence="13">Grh/CP2 DB domain-containing protein</fullName>
    </recommendedName>
</protein>
<dbReference type="PANTHER" id="PTHR11037">
    <property type="entry name" value="TRANSCRIPTION FACTOR CP2"/>
    <property type="match status" value="1"/>
</dbReference>
<comment type="subcellular location">
    <subcellularLocation>
        <location evidence="2">Membrane</location>
        <topology evidence="2">Multi-pass membrane protein</topology>
    </subcellularLocation>
    <subcellularLocation>
        <location evidence="1 10">Nucleus</location>
    </subcellularLocation>
</comment>
<dbReference type="InterPro" id="IPR007604">
    <property type="entry name" value="CP2"/>
</dbReference>